<dbReference type="RefSeq" id="WP_121838091.1">
    <property type="nucleotide sequence ID" value="NZ_ML014762.1"/>
</dbReference>
<evidence type="ECO:0000313" key="1">
    <source>
        <dbReference type="EMBL" id="RLV60641.1"/>
    </source>
</evidence>
<dbReference type="EMBL" id="QZEI01000013">
    <property type="protein sequence ID" value="RLV60641.1"/>
    <property type="molecule type" value="Genomic_DNA"/>
</dbReference>
<comment type="caution">
    <text evidence="1">The sequence shown here is derived from an EMBL/GenBank/DDBJ whole genome shotgun (WGS) entry which is preliminary data.</text>
</comment>
<accession>A0A3L8PZ53</accession>
<reference evidence="1 2" key="1">
    <citation type="submission" date="2018-09" db="EMBL/GenBank/DDBJ databases">
        <title>Phylogeny of the Shewanellaceae, and recommendation for two new genera, Pseudoshewanella and Parashewanella.</title>
        <authorList>
            <person name="Wang G."/>
        </authorList>
    </citation>
    <scope>NUCLEOTIDE SEQUENCE [LARGE SCALE GENOMIC DNA]</scope>
    <source>
        <strain evidence="1 2">C51</strain>
    </source>
</reference>
<keyword evidence="2" id="KW-1185">Reference proteome</keyword>
<dbReference type="AlphaFoldDB" id="A0A3L8PZ53"/>
<organism evidence="1 2">
    <name type="scientific">Parashewanella curva</name>
    <dbReference type="NCBI Taxonomy" id="2338552"/>
    <lineage>
        <taxon>Bacteria</taxon>
        <taxon>Pseudomonadati</taxon>
        <taxon>Pseudomonadota</taxon>
        <taxon>Gammaproteobacteria</taxon>
        <taxon>Alteromonadales</taxon>
        <taxon>Shewanellaceae</taxon>
        <taxon>Parashewanella</taxon>
    </lineage>
</organism>
<evidence type="ECO:0000313" key="2">
    <source>
        <dbReference type="Proteomes" id="UP000281474"/>
    </source>
</evidence>
<sequence length="257" mass="29953">MSLVVSVPLQYLPPPQALPKTQTEYLYTLKQFENQGCLIRMLCGGENEDQFSPFAKTEQELDELLTMGYMQSCCTSLIKSGANVPPYKNIGFILNIHKSEIKRFWGDWVFTCRVDSNERIVKWMTSEHNYRAYNENTECFDLETQYAGEYLRLTPVSDKNEIHNHIIKFYETYSEFLDYIEQPIDKGLKHNELTVTYNEDSILGVVVEFQSYQSKAESNKVSMQLKTFRTMVKEKLRQDFPCFCYDSESGSLTPFLS</sequence>
<dbReference type="Proteomes" id="UP000281474">
    <property type="component" value="Unassembled WGS sequence"/>
</dbReference>
<proteinExistence type="predicted"/>
<name>A0A3L8PZ53_9GAMM</name>
<dbReference type="OrthoDB" id="9830892at2"/>
<protein>
    <submittedName>
        <fullName evidence="1">Uncharacterized protein</fullName>
    </submittedName>
</protein>
<gene>
    <name evidence="1" type="ORF">D5018_05945</name>
</gene>